<dbReference type="HAMAP" id="MF_00332">
    <property type="entry name" value="DnaK"/>
    <property type="match status" value="1"/>
</dbReference>
<dbReference type="FunFam" id="3.30.420.40:FF:000071">
    <property type="entry name" value="Molecular chaperone DnaK"/>
    <property type="match status" value="1"/>
</dbReference>
<evidence type="ECO:0000313" key="11">
    <source>
        <dbReference type="EMBL" id="ERH22187.1"/>
    </source>
</evidence>
<dbReference type="InterPro" id="IPR013126">
    <property type="entry name" value="Hsp_70_fam"/>
</dbReference>
<dbReference type="NCBIfam" id="TIGR02350">
    <property type="entry name" value="prok_dnaK"/>
    <property type="match status" value="1"/>
</dbReference>
<evidence type="ECO:0000256" key="3">
    <source>
        <dbReference type="ARBA" id="ARBA00022741"/>
    </source>
</evidence>
<feature type="region of interest" description="Disordered" evidence="10">
    <location>
        <begin position="583"/>
        <end position="619"/>
    </location>
</feature>
<dbReference type="GO" id="GO:0140662">
    <property type="term" value="F:ATP-dependent protein folding chaperone"/>
    <property type="evidence" value="ECO:0007669"/>
    <property type="project" value="InterPro"/>
</dbReference>
<dbReference type="InterPro" id="IPR012725">
    <property type="entry name" value="Chaperone_DnaK"/>
</dbReference>
<evidence type="ECO:0000256" key="1">
    <source>
        <dbReference type="ARBA" id="ARBA00007381"/>
    </source>
</evidence>
<feature type="coiled-coil region" evidence="9">
    <location>
        <begin position="229"/>
        <end position="256"/>
    </location>
</feature>
<dbReference type="InterPro" id="IPR018181">
    <property type="entry name" value="Heat_shock_70_CS"/>
</dbReference>
<evidence type="ECO:0000256" key="10">
    <source>
        <dbReference type="SAM" id="MobiDB-lite"/>
    </source>
</evidence>
<evidence type="ECO:0000256" key="4">
    <source>
        <dbReference type="ARBA" id="ARBA00022840"/>
    </source>
</evidence>
<dbReference type="PATRIC" id="fig|1321818.3.peg.2367"/>
<dbReference type="PROSITE" id="PS00297">
    <property type="entry name" value="HSP70_1"/>
    <property type="match status" value="1"/>
</dbReference>
<dbReference type="PROSITE" id="PS00329">
    <property type="entry name" value="HSP70_2"/>
    <property type="match status" value="1"/>
</dbReference>
<evidence type="ECO:0000256" key="7">
    <source>
        <dbReference type="HAMAP-Rule" id="MF_00332"/>
    </source>
</evidence>
<dbReference type="Gene3D" id="3.90.640.10">
    <property type="entry name" value="Actin, Chain A, domain 4"/>
    <property type="match status" value="1"/>
</dbReference>
<evidence type="ECO:0000313" key="12">
    <source>
        <dbReference type="Proteomes" id="UP000016536"/>
    </source>
</evidence>
<feature type="modified residue" description="Phosphothreonine; by autocatalysis" evidence="7">
    <location>
        <position position="175"/>
    </location>
</feature>
<dbReference type="InterPro" id="IPR029048">
    <property type="entry name" value="HSP70_C_sf"/>
</dbReference>
<keyword evidence="9" id="KW-0175">Coiled coil</keyword>
<dbReference type="SUPFAM" id="SSF53067">
    <property type="entry name" value="Actin-like ATPase domain"/>
    <property type="match status" value="2"/>
</dbReference>
<feature type="region of interest" description="Disordered" evidence="10">
    <location>
        <begin position="467"/>
        <end position="517"/>
    </location>
</feature>
<dbReference type="PRINTS" id="PR00301">
    <property type="entry name" value="HEATSHOCK70"/>
</dbReference>
<feature type="compositionally biased region" description="Low complexity" evidence="10">
    <location>
        <begin position="583"/>
        <end position="592"/>
    </location>
</feature>
<dbReference type="PANTHER" id="PTHR19375">
    <property type="entry name" value="HEAT SHOCK PROTEIN 70KDA"/>
    <property type="match status" value="1"/>
</dbReference>
<dbReference type="AlphaFoldDB" id="U1RUQ9"/>
<keyword evidence="12" id="KW-1185">Reference proteome</keyword>
<comment type="function">
    <text evidence="7">Acts as a chaperone.</text>
</comment>
<keyword evidence="3 7" id="KW-0547">Nucleotide-binding</keyword>
<dbReference type="Proteomes" id="UP000016536">
    <property type="component" value="Unassembled WGS sequence"/>
</dbReference>
<dbReference type="Gene3D" id="2.60.34.10">
    <property type="entry name" value="Substrate Binding Domain Of DNAk, Chain A, domain 1"/>
    <property type="match status" value="1"/>
</dbReference>
<dbReference type="PROSITE" id="PS01036">
    <property type="entry name" value="HSP70_3"/>
    <property type="match status" value="1"/>
</dbReference>
<gene>
    <name evidence="7" type="primary">dnaK</name>
    <name evidence="11" type="ORF">HMPREF1979_02847</name>
</gene>
<comment type="caution">
    <text evidence="11">The sequence shown here is derived from an EMBL/GenBank/DDBJ whole genome shotgun (WGS) entry which is preliminary data.</text>
</comment>
<protein>
    <recommendedName>
        <fullName evidence="7">Chaperone protein DnaK</fullName>
    </recommendedName>
    <alternativeName>
        <fullName evidence="7">HSP70</fullName>
    </alternativeName>
    <alternativeName>
        <fullName evidence="7">Heat shock 70 kDa protein</fullName>
    </alternativeName>
    <alternativeName>
        <fullName evidence="7">Heat shock protein 70</fullName>
    </alternativeName>
</protein>
<dbReference type="Pfam" id="PF00012">
    <property type="entry name" value="HSP70"/>
    <property type="match status" value="2"/>
</dbReference>
<dbReference type="SUPFAM" id="SSF100920">
    <property type="entry name" value="Heat shock protein 70kD (HSP70), peptide-binding domain"/>
    <property type="match status" value="1"/>
</dbReference>
<dbReference type="CDD" id="cd10234">
    <property type="entry name" value="ASKHA_NBD_HSP70_DnaK-like"/>
    <property type="match status" value="1"/>
</dbReference>
<keyword evidence="5 7" id="KW-0346">Stress response</keyword>
<dbReference type="Gene3D" id="3.30.420.40">
    <property type="match status" value="2"/>
</dbReference>
<dbReference type="HOGENOM" id="CLU_005965_2_4_11"/>
<evidence type="ECO:0000256" key="2">
    <source>
        <dbReference type="ARBA" id="ARBA00022553"/>
    </source>
</evidence>
<dbReference type="SUPFAM" id="SSF100934">
    <property type="entry name" value="Heat shock protein 70kD (HSP70), C-terminal subdomain"/>
    <property type="match status" value="1"/>
</dbReference>
<proteinExistence type="evidence at transcript level"/>
<keyword evidence="2 7" id="KW-0597">Phosphoprotein</keyword>
<accession>U1RUQ9</accession>
<evidence type="ECO:0000256" key="9">
    <source>
        <dbReference type="SAM" id="Coils"/>
    </source>
</evidence>
<dbReference type="EMBL" id="AWSE01000207">
    <property type="protein sequence ID" value="ERH22187.1"/>
    <property type="molecule type" value="Genomic_DNA"/>
</dbReference>
<keyword evidence="6 7" id="KW-0143">Chaperone</keyword>
<sequence length="619" mass="66261">MARAVGIDLGTTNSAIAVLEGGEPTIIPNAEGGRTTPSVVAFSKSGEILVGEIAKRQAVTNVDRTISSVKRHMGTDWSVEIDGKKYTAQEISARILAKLKTDAEAYLGEPVTNAVITVPAYFNDAERQATKEAGTIAGLTVDRIVNEPTAAALAYGLDKGKEDELILVFDLGGGTFDVSLLEVGKDDDGFSTIQVRATNGDNRLGGDDWDARIVEWLVKQVKSKDGVDLSKDKIAMQRLKDAAEQAKKELSSATSTNINLQYLSMSESGPIHLDEKLTRSNFQEMSADLLERTKIPFHNVIKDAGVKVSDIDHVVLVGGSTRMPAVTEVVRELTGKEPNKGVNPDEVVAIGAALQAGVIQGDRSDVLLIDVTPLSLGIETKGGVMTKLIERNTAIPTKRSEVFSTAEDNQPSVLIQVYQGEREFARDNKPLGTFELTGIAPAPRGVPQIEVSFDIDANGIVHVSAKDRGTGKEQSMTISGGSALPKEDIDRMVKEAEAHAEEDKKRREDAETRNSAEQQAYSIEKLLKDNKDKLPEDVHSEVSEAVSDLKKALEGNDIEPVKTAQEKLSSVAQKVGEAIYQADAASQGAADSTSPAGGSASSDDEDIVDAEIVDDEDSK</sequence>
<dbReference type="NCBIfam" id="NF001413">
    <property type="entry name" value="PRK00290.1"/>
    <property type="match status" value="1"/>
</dbReference>
<evidence type="ECO:0000256" key="6">
    <source>
        <dbReference type="ARBA" id="ARBA00023186"/>
    </source>
</evidence>
<dbReference type="FunFam" id="2.60.34.10:FF:000014">
    <property type="entry name" value="Chaperone protein DnaK HSP70"/>
    <property type="match status" value="1"/>
</dbReference>
<dbReference type="FunFam" id="1.20.1270.10:FF:000001">
    <property type="entry name" value="Molecular chaperone DnaK"/>
    <property type="match status" value="1"/>
</dbReference>
<reference evidence="11 12" key="1">
    <citation type="submission" date="2013-08" db="EMBL/GenBank/DDBJ databases">
        <authorList>
            <person name="Weinstock G."/>
            <person name="Sodergren E."/>
            <person name="Wylie T."/>
            <person name="Fulton L."/>
            <person name="Fulton R."/>
            <person name="Fronick C."/>
            <person name="O'Laughlin M."/>
            <person name="Godfrey J."/>
            <person name="Miner T."/>
            <person name="Herter B."/>
            <person name="Appelbaum E."/>
            <person name="Cordes M."/>
            <person name="Lek S."/>
            <person name="Wollam A."/>
            <person name="Pepin K.H."/>
            <person name="Palsikar V.B."/>
            <person name="Mitreva M."/>
            <person name="Wilson R.K."/>
        </authorList>
    </citation>
    <scope>NUCLEOTIDE SEQUENCE [LARGE SCALE GENOMIC DNA]</scope>
    <source>
        <strain evidence="11 12">F0542</strain>
    </source>
</reference>
<name>U1RUQ9_9ACTO</name>
<evidence type="ECO:0000256" key="5">
    <source>
        <dbReference type="ARBA" id="ARBA00023016"/>
    </source>
</evidence>
<organism evidence="11 12">
    <name type="scientific">Actinomyces johnsonii F0542</name>
    <dbReference type="NCBI Taxonomy" id="1321818"/>
    <lineage>
        <taxon>Bacteria</taxon>
        <taxon>Bacillati</taxon>
        <taxon>Actinomycetota</taxon>
        <taxon>Actinomycetes</taxon>
        <taxon>Actinomycetales</taxon>
        <taxon>Actinomycetaceae</taxon>
        <taxon>Actinomyces</taxon>
    </lineage>
</organism>
<comment type="induction">
    <text evidence="7">By stress conditions e.g. heat shock.</text>
</comment>
<dbReference type="GO" id="GO:0051082">
    <property type="term" value="F:unfolded protein binding"/>
    <property type="evidence" value="ECO:0007669"/>
    <property type="project" value="InterPro"/>
</dbReference>
<dbReference type="RefSeq" id="WP_021609500.1">
    <property type="nucleotide sequence ID" value="NZ_KE951990.1"/>
</dbReference>
<dbReference type="InterPro" id="IPR029047">
    <property type="entry name" value="HSP70_peptide-bd_sf"/>
</dbReference>
<comment type="similarity">
    <text evidence="1 7 8">Belongs to the heat shock protein 70 family.</text>
</comment>
<dbReference type="Gene3D" id="1.20.1270.10">
    <property type="match status" value="1"/>
</dbReference>
<evidence type="ECO:0000256" key="8">
    <source>
        <dbReference type="RuleBase" id="RU003322"/>
    </source>
</evidence>
<dbReference type="InterPro" id="IPR043129">
    <property type="entry name" value="ATPase_NBD"/>
</dbReference>
<feature type="compositionally biased region" description="Basic and acidic residues" evidence="10">
    <location>
        <begin position="485"/>
        <end position="514"/>
    </location>
</feature>
<dbReference type="FunFam" id="3.90.640.10:FF:000003">
    <property type="entry name" value="Molecular chaperone DnaK"/>
    <property type="match status" value="1"/>
</dbReference>
<keyword evidence="4 7" id="KW-0067">ATP-binding</keyword>
<dbReference type="GO" id="GO:0005524">
    <property type="term" value="F:ATP binding"/>
    <property type="evidence" value="ECO:0007669"/>
    <property type="project" value="UniProtKB-UniRule"/>
</dbReference>
<feature type="compositionally biased region" description="Acidic residues" evidence="10">
    <location>
        <begin position="602"/>
        <end position="619"/>
    </location>
</feature>